<dbReference type="AlphaFoldDB" id="A0A6V8SHR1"/>
<dbReference type="PANTHER" id="PTHR43037:SF1">
    <property type="entry name" value="BLL1128 PROTEIN"/>
    <property type="match status" value="1"/>
</dbReference>
<organism evidence="6 7">
    <name type="scientific">Clostridium fungisolvens</name>
    <dbReference type="NCBI Taxonomy" id="1604897"/>
    <lineage>
        <taxon>Bacteria</taxon>
        <taxon>Bacillati</taxon>
        <taxon>Bacillota</taxon>
        <taxon>Clostridia</taxon>
        <taxon>Eubacteriales</taxon>
        <taxon>Clostridiaceae</taxon>
        <taxon>Clostridium</taxon>
    </lineage>
</organism>
<proteinExistence type="predicted"/>
<evidence type="ECO:0000256" key="2">
    <source>
        <dbReference type="SAM" id="MobiDB-lite"/>
    </source>
</evidence>
<dbReference type="RefSeq" id="WP_183276219.1">
    <property type="nucleotide sequence ID" value="NZ_BLZR01000001.1"/>
</dbReference>
<dbReference type="NCBIfam" id="TIGR01167">
    <property type="entry name" value="LPXTG_anchor"/>
    <property type="match status" value="1"/>
</dbReference>
<dbReference type="Pfam" id="PF02230">
    <property type="entry name" value="Abhydrolase_2"/>
    <property type="match status" value="1"/>
</dbReference>
<feature type="region of interest" description="Disordered" evidence="2">
    <location>
        <begin position="790"/>
        <end position="838"/>
    </location>
</feature>
<evidence type="ECO:0000256" key="3">
    <source>
        <dbReference type="SAM" id="Phobius"/>
    </source>
</evidence>
<evidence type="ECO:0000313" key="6">
    <source>
        <dbReference type="EMBL" id="GFP74668.1"/>
    </source>
</evidence>
<keyword evidence="3" id="KW-0472">Membrane</keyword>
<keyword evidence="1 4" id="KW-0732">Signal</keyword>
<dbReference type="GO" id="GO:0016787">
    <property type="term" value="F:hydrolase activity"/>
    <property type="evidence" value="ECO:0007669"/>
    <property type="project" value="InterPro"/>
</dbReference>
<feature type="transmembrane region" description="Helical" evidence="3">
    <location>
        <begin position="847"/>
        <end position="865"/>
    </location>
</feature>
<comment type="caution">
    <text evidence="6">The sequence shown here is derived from an EMBL/GenBank/DDBJ whole genome shotgun (WGS) entry which is preliminary data.</text>
</comment>
<reference evidence="6 7" key="1">
    <citation type="submission" date="2020-07" db="EMBL/GenBank/DDBJ databases">
        <title>A new beta-1,3-glucan-decomposing anaerobic bacterium isolated from anoxic soil subjected to biological soil disinfestation.</title>
        <authorList>
            <person name="Ueki A."/>
            <person name="Tonouchi A."/>
        </authorList>
    </citation>
    <scope>NUCLEOTIDE SEQUENCE [LARGE SCALE GENOMIC DNA]</scope>
    <source>
        <strain evidence="6 7">TW1</strain>
    </source>
</reference>
<sequence>MKNSLKKVLMSLALACTTASFALPTVKASAVTAAPNVTGIVANTYIGDAGRMVSSFQITVDDINKVSDLKASDFDITGNYNGIPLTLSSTVTPDYTDDGISLTTSGNIITMNVKPFKYQGAISFGGTTKNNFAVTCSKYSQLTFDASKVTKMTTRTVDNFTAGKFTGSNGITLQYRMYTSKKPGPQPLMVYLHGGGSDEVGTDNISQLTANRAAVSTIEDGRSNSVLSVQFPENYSYKIYSIPDQLKKMQDMFVTYKELIDSLVQTGKVDKDKIYLVGASSGGGGVFRFLMQYPDLFAGAIAISTKDTIGDYSQPEDIALPDFKEKLKGITNIPLWIVASKNDLICNSNESKYAYDALKSLGDTKVNLTLLSDEYMATLGLGGFLLHWAWVPVYNNYADTSVSNTGMMDWLFQQTKRTTPIAQIKGITANTYVGDAGRMVSSFEITVDDINKVKDIKASDFDITGNYDGYPLSPDGKLAQNNYTDDGIKLTITGNTIKMEVNPFKYFGGYITPGAVNCVKYPELSFDQSNITKVTTKTADDFASAKFTGSNGISLNYRLYTSKSTTPQPLVVWLHGGGEVGSDNDVNITANRGATTWIEAGKDTSVLSVQFPANYGWAIYKNPTELPLMEKYNDVQYELIQKLIESGKVDKNRIYLVGPSSGGGGTFRFLMQYPKLFAGAIAIAAKDTIGDYSQPEAVAVGDFMDKLKGITDIPLWIVHAENDPTCDSRTSKYAYEALQKLGDTKVKLTIYDDAFMNSQKLYGGLRHWSWVPVLKNTEMINWLFDQTKAPAQTGNNNGSTTTPQTGNNNGTTATTPQAGNNSTQTTQTATNSSSSSTLPKTGSVVDFSLMMLISSSLVALGFVLLRRKATN</sequence>
<keyword evidence="7" id="KW-1185">Reference proteome</keyword>
<feature type="signal peptide" evidence="4">
    <location>
        <begin position="1"/>
        <end position="22"/>
    </location>
</feature>
<protein>
    <recommendedName>
        <fullName evidence="5">Phospholipase/carboxylesterase/thioesterase domain-containing protein</fullName>
    </recommendedName>
</protein>
<dbReference type="InterPro" id="IPR003140">
    <property type="entry name" value="PLipase/COase/thioEstase"/>
</dbReference>
<feature type="domain" description="Phospholipase/carboxylesterase/thioesterase" evidence="5">
    <location>
        <begin position="562"/>
        <end position="753"/>
    </location>
</feature>
<dbReference type="Gene3D" id="3.40.50.1820">
    <property type="entry name" value="alpha/beta hydrolase"/>
    <property type="match status" value="2"/>
</dbReference>
<keyword evidence="3" id="KW-0812">Transmembrane</keyword>
<evidence type="ECO:0000313" key="7">
    <source>
        <dbReference type="Proteomes" id="UP000580568"/>
    </source>
</evidence>
<evidence type="ECO:0000256" key="1">
    <source>
        <dbReference type="ARBA" id="ARBA00022729"/>
    </source>
</evidence>
<accession>A0A6V8SHR1</accession>
<gene>
    <name evidence="6" type="ORF">bsdtw1_00723</name>
</gene>
<keyword evidence="3" id="KW-1133">Transmembrane helix</keyword>
<feature type="compositionally biased region" description="Low complexity" evidence="2">
    <location>
        <begin position="791"/>
        <end position="837"/>
    </location>
</feature>
<dbReference type="PANTHER" id="PTHR43037">
    <property type="entry name" value="UNNAMED PRODUCT-RELATED"/>
    <property type="match status" value="1"/>
</dbReference>
<evidence type="ECO:0000259" key="5">
    <source>
        <dbReference type="Pfam" id="PF02230"/>
    </source>
</evidence>
<dbReference type="InterPro" id="IPR050955">
    <property type="entry name" value="Plant_Biomass_Hydrol_Est"/>
</dbReference>
<feature type="chain" id="PRO_5039167636" description="Phospholipase/carboxylesterase/thioesterase domain-containing protein" evidence="4">
    <location>
        <begin position="23"/>
        <end position="871"/>
    </location>
</feature>
<dbReference type="SUPFAM" id="SSF53474">
    <property type="entry name" value="alpha/beta-Hydrolases"/>
    <property type="match status" value="2"/>
</dbReference>
<dbReference type="InterPro" id="IPR029058">
    <property type="entry name" value="AB_hydrolase_fold"/>
</dbReference>
<name>A0A6V8SHR1_9CLOT</name>
<evidence type="ECO:0000256" key="4">
    <source>
        <dbReference type="SAM" id="SignalP"/>
    </source>
</evidence>
<dbReference type="EMBL" id="BLZR01000001">
    <property type="protein sequence ID" value="GFP74668.1"/>
    <property type="molecule type" value="Genomic_DNA"/>
</dbReference>
<dbReference type="Proteomes" id="UP000580568">
    <property type="component" value="Unassembled WGS sequence"/>
</dbReference>